<dbReference type="EMBL" id="BPQB01000004">
    <property type="protein sequence ID" value="GJE86558.1"/>
    <property type="molecule type" value="Genomic_DNA"/>
</dbReference>
<evidence type="ECO:0000313" key="2">
    <source>
        <dbReference type="Proteomes" id="UP000703269"/>
    </source>
</evidence>
<keyword evidence="2" id="KW-1185">Reference proteome</keyword>
<proteinExistence type="predicted"/>
<reference evidence="1 2" key="1">
    <citation type="submission" date="2021-08" db="EMBL/GenBank/DDBJ databases">
        <title>Draft Genome Sequence of Phanerochaete sordida strain YK-624.</title>
        <authorList>
            <person name="Mori T."/>
            <person name="Dohra H."/>
            <person name="Suzuki T."/>
            <person name="Kawagishi H."/>
            <person name="Hirai H."/>
        </authorList>
    </citation>
    <scope>NUCLEOTIDE SEQUENCE [LARGE SCALE GENOMIC DNA]</scope>
    <source>
        <strain evidence="1 2">YK-624</strain>
    </source>
</reference>
<accession>A0A9P3G1J6</accession>
<comment type="caution">
    <text evidence="1">The sequence shown here is derived from an EMBL/GenBank/DDBJ whole genome shotgun (WGS) entry which is preliminary data.</text>
</comment>
<protein>
    <submittedName>
        <fullName evidence="1">Uncharacterized protein</fullName>
    </submittedName>
</protein>
<gene>
    <name evidence="1" type="ORF">PsYK624_026380</name>
</gene>
<sequence>MWPKSPLNCNPHVWHEAPVATPADPQERSIFPKRNPSSLNVNGHHLSSTAYLWALNRYFHSVAHRKVWERS</sequence>
<dbReference type="AlphaFoldDB" id="A0A9P3G1J6"/>
<name>A0A9P3G1J6_9APHY</name>
<evidence type="ECO:0000313" key="1">
    <source>
        <dbReference type="EMBL" id="GJE86558.1"/>
    </source>
</evidence>
<dbReference type="Proteomes" id="UP000703269">
    <property type="component" value="Unassembled WGS sequence"/>
</dbReference>
<organism evidence="1 2">
    <name type="scientific">Phanerochaete sordida</name>
    <dbReference type="NCBI Taxonomy" id="48140"/>
    <lineage>
        <taxon>Eukaryota</taxon>
        <taxon>Fungi</taxon>
        <taxon>Dikarya</taxon>
        <taxon>Basidiomycota</taxon>
        <taxon>Agaricomycotina</taxon>
        <taxon>Agaricomycetes</taxon>
        <taxon>Polyporales</taxon>
        <taxon>Phanerochaetaceae</taxon>
        <taxon>Phanerochaete</taxon>
    </lineage>
</organism>